<evidence type="ECO:0000313" key="12">
    <source>
        <dbReference type="EMBL" id="KHS57612.1"/>
    </source>
</evidence>
<feature type="binding site" evidence="11">
    <location>
        <position position="252"/>
    </location>
    <ligand>
        <name>pyridoxal 5'-phosphate</name>
        <dbReference type="ChEBI" id="CHEBI:597326"/>
    </ligand>
</feature>
<gene>
    <name evidence="11" type="primary">bioA</name>
    <name evidence="12" type="ORF">QX51_07205</name>
</gene>
<feature type="binding site" evidence="11">
    <location>
        <position position="146"/>
    </location>
    <ligand>
        <name>substrate</name>
    </ligand>
</feature>
<keyword evidence="4 11" id="KW-0963">Cytoplasm</keyword>
<dbReference type="GO" id="GO:0005737">
    <property type="term" value="C:cytoplasm"/>
    <property type="evidence" value="ECO:0007669"/>
    <property type="project" value="UniProtKB-SubCell"/>
</dbReference>
<dbReference type="STRING" id="1577792.QX51_07205"/>
<dbReference type="AlphaFoldDB" id="A0A0B3W5C9"/>
<feature type="binding site" evidence="11">
    <location>
        <begin position="113"/>
        <end position="114"/>
    </location>
    <ligand>
        <name>pyridoxal 5'-phosphate</name>
        <dbReference type="ChEBI" id="CHEBI:597326"/>
    </ligand>
</feature>
<keyword evidence="9 11" id="KW-0663">Pyridoxal phosphate</keyword>
<dbReference type="InterPro" id="IPR015422">
    <property type="entry name" value="PyrdxlP-dep_Trfase_small"/>
</dbReference>
<keyword evidence="13" id="KW-1185">Reference proteome</keyword>
<dbReference type="PANTHER" id="PTHR42684">
    <property type="entry name" value="ADENOSYLMETHIONINE-8-AMINO-7-OXONONANOATE AMINOTRANSFERASE"/>
    <property type="match status" value="1"/>
</dbReference>
<dbReference type="EMBL" id="JWHR01000068">
    <property type="protein sequence ID" value="KHS57612.1"/>
    <property type="molecule type" value="Genomic_DNA"/>
</dbReference>
<dbReference type="HAMAP" id="MF_00834">
    <property type="entry name" value="BioA"/>
    <property type="match status" value="1"/>
</dbReference>
<comment type="caution">
    <text evidence="12">The sequence shown here is derived from an EMBL/GenBank/DDBJ whole genome shotgun (WGS) entry which is preliminary data.</text>
</comment>
<comment type="subcellular location">
    <subcellularLocation>
        <location evidence="2 11">Cytoplasm</location>
    </subcellularLocation>
</comment>
<dbReference type="Pfam" id="PF00202">
    <property type="entry name" value="Aminotran_3"/>
    <property type="match status" value="1"/>
</dbReference>
<evidence type="ECO:0000256" key="2">
    <source>
        <dbReference type="ARBA" id="ARBA00004496"/>
    </source>
</evidence>
<comment type="similarity">
    <text evidence="10 11">Belongs to the class-III pyridoxal-phosphate-dependent aminotransferase family. BioA subfamily.</text>
</comment>
<dbReference type="InterPro" id="IPR015424">
    <property type="entry name" value="PyrdxlP-dep_Trfase"/>
</dbReference>
<protein>
    <recommendedName>
        <fullName evidence="11">Adenosylmethionine-8-amino-7-oxononanoate aminotransferase</fullName>
        <ecNumber evidence="11">2.6.1.62</ecNumber>
    </recommendedName>
    <alternativeName>
        <fullName evidence="11">7,8-diamino-pelargonic acid aminotransferase</fullName>
        <shortName evidence="11">DAPA AT</shortName>
        <shortName evidence="11">DAPA aminotransferase</shortName>
    </alternativeName>
    <alternativeName>
        <fullName evidence="11">7,8-diaminononanoate synthase</fullName>
        <shortName evidence="11">DANS</shortName>
    </alternativeName>
    <alternativeName>
        <fullName evidence="11">Diaminopelargonic acid synthase</fullName>
    </alternativeName>
</protein>
<feature type="modified residue" description="N6-(pyridoxal phosphate)lysine" evidence="11">
    <location>
        <position position="281"/>
    </location>
</feature>
<comment type="catalytic activity">
    <reaction evidence="11">
        <text>(8S)-8-amino-7-oxononanoate + S-adenosyl-L-methionine = S-adenosyl-4-methylsulfanyl-2-oxobutanoate + (7R,8S)-7,8-diammoniononanoate</text>
        <dbReference type="Rhea" id="RHEA:16861"/>
        <dbReference type="ChEBI" id="CHEBI:16490"/>
        <dbReference type="ChEBI" id="CHEBI:59789"/>
        <dbReference type="ChEBI" id="CHEBI:149468"/>
        <dbReference type="ChEBI" id="CHEBI:149469"/>
        <dbReference type="EC" id="2.6.1.62"/>
    </reaction>
</comment>
<dbReference type="FunFam" id="3.40.640.10:FF:000078">
    <property type="entry name" value="Adenosylmethionine-8-amino-7-oxononanoate aminotransferase"/>
    <property type="match status" value="1"/>
</dbReference>
<dbReference type="InterPro" id="IPR049704">
    <property type="entry name" value="Aminotrans_3_PPA_site"/>
</dbReference>
<reference evidence="12 13" key="1">
    <citation type="submission" date="2014-12" db="EMBL/GenBank/DDBJ databases">
        <title>Draft genome sequence of Terrisporobacter sp. 08-306576, isolated from the blood culture of a bacteremia patient.</title>
        <authorList>
            <person name="Lund L.C."/>
            <person name="Sydenham T.V."/>
            <person name="Hogh S.V."/>
            <person name="Skov M.N."/>
            <person name="Kemp M."/>
            <person name="Justesen U.S."/>
        </authorList>
    </citation>
    <scope>NUCLEOTIDE SEQUENCE [LARGE SCALE GENOMIC DNA]</scope>
    <source>
        <strain evidence="12 13">08-306576</strain>
    </source>
</reference>
<name>A0A0B3W5C9_9FIRM</name>
<feature type="site" description="Participates in the substrate recognition with KAPA and in a stacking interaction with the adenine ring of SAM" evidence="11">
    <location>
        <position position="16"/>
    </location>
</feature>
<evidence type="ECO:0000256" key="8">
    <source>
        <dbReference type="ARBA" id="ARBA00022756"/>
    </source>
</evidence>
<dbReference type="GO" id="GO:0004015">
    <property type="term" value="F:adenosylmethionine-8-amino-7-oxononanoate transaminase activity"/>
    <property type="evidence" value="ECO:0007669"/>
    <property type="project" value="UniProtKB-UniRule"/>
</dbReference>
<comment type="pathway">
    <text evidence="11">Cofactor biosynthesis; biotin biosynthesis; 7,8-diaminononanoate from 8-amino-7-oxononanoate (SAM route): step 1/1.</text>
</comment>
<evidence type="ECO:0000256" key="1">
    <source>
        <dbReference type="ARBA" id="ARBA00001933"/>
    </source>
</evidence>
<dbReference type="GO" id="GO:0030170">
    <property type="term" value="F:pyridoxal phosphate binding"/>
    <property type="evidence" value="ECO:0007669"/>
    <property type="project" value="UniProtKB-UniRule"/>
</dbReference>
<evidence type="ECO:0000256" key="3">
    <source>
        <dbReference type="ARBA" id="ARBA00011738"/>
    </source>
</evidence>
<sequence>MKNLQEKDLKYIWHPCSQMKDYEKFPPIVIKNGKGVFLEDMNGKKYLDAVSSWWVNLFGHANERINNSLYNQSNSLEHVIFANFTHRPAIELSERIINLTPDRLQKVFFGDNGSSAIEIALKLSFQYHQQIGKTRKTKFVNISDAYHGETIGALSIGDVDLYNKIYKPILLETTTVKGPDCFRCEFNKNRENCNGECFVHMENTIAEIHEEVSAIVIEPMVQCAAGMKIYSPKYLVKLRELCDKYDINLIADEIAVGFGRTGKMFACEHANISPDIMCLSKGLTAGYMPLSLVLMSNKIYDAFYDEYNTMKAFLHSHSYSGNPLGCSVALETLNIFEDDDVINVNKDKSEYLRRKVESVIKDIPYVGEYRQIGMIGAIELVKDKETKEPFEGEKRVGYNIYKIALEKGVLLRALGNIVYFMPPFVISEGEIDFMVETARDSINEYFNNKKGIGINE</sequence>
<proteinExistence type="inferred from homology"/>
<evidence type="ECO:0000256" key="7">
    <source>
        <dbReference type="ARBA" id="ARBA00022691"/>
    </source>
</evidence>
<dbReference type="SUPFAM" id="SSF53383">
    <property type="entry name" value="PLP-dependent transferases"/>
    <property type="match status" value="1"/>
</dbReference>
<feature type="binding site" evidence="11">
    <location>
        <begin position="317"/>
        <end position="318"/>
    </location>
    <ligand>
        <name>pyridoxal 5'-phosphate</name>
        <dbReference type="ChEBI" id="CHEBI:597326"/>
    </ligand>
</feature>
<dbReference type="Proteomes" id="UP000031189">
    <property type="component" value="Unassembled WGS sequence"/>
</dbReference>
<comment type="function">
    <text evidence="11">Catalyzes the transfer of the alpha-amino group from S-adenosyl-L-methionine (SAM) to 7-keto-8-aminopelargonic acid (KAPA) to form 7,8-diaminopelargonic acid (DAPA). It is the only aminotransferase known to utilize SAM as an amino donor.</text>
</comment>
<dbReference type="NCBIfam" id="NF004624">
    <property type="entry name" value="PRK05964.1"/>
    <property type="match status" value="1"/>
</dbReference>
<dbReference type="InterPro" id="IPR015421">
    <property type="entry name" value="PyrdxlP-dep_Trfase_major"/>
</dbReference>
<dbReference type="EC" id="2.6.1.62" evidence="11"/>
<dbReference type="PANTHER" id="PTHR42684:SF17">
    <property type="entry name" value="ADENOSYLMETHIONINE-8-AMINO-7-OXONONANOATE AMINOTRANSFERASE"/>
    <property type="match status" value="1"/>
</dbReference>
<dbReference type="PIRSF" id="PIRSF000521">
    <property type="entry name" value="Transaminase_4ab_Lys_Orn"/>
    <property type="match status" value="1"/>
</dbReference>
<dbReference type="InterPro" id="IPR005815">
    <property type="entry name" value="BioA"/>
</dbReference>
<keyword evidence="8 11" id="KW-0093">Biotin biosynthesis</keyword>
<dbReference type="GO" id="GO:0009102">
    <property type="term" value="P:biotin biosynthetic process"/>
    <property type="evidence" value="ECO:0007669"/>
    <property type="project" value="UniProtKB-UniRule"/>
</dbReference>
<evidence type="ECO:0000256" key="6">
    <source>
        <dbReference type="ARBA" id="ARBA00022679"/>
    </source>
</evidence>
<evidence type="ECO:0000256" key="4">
    <source>
        <dbReference type="ARBA" id="ARBA00022490"/>
    </source>
</evidence>
<comment type="cofactor">
    <cofactor evidence="1 11">
        <name>pyridoxal 5'-phosphate</name>
        <dbReference type="ChEBI" id="CHEBI:597326"/>
    </cofactor>
</comment>
<feature type="binding site" evidence="11">
    <location>
        <position position="53"/>
    </location>
    <ligand>
        <name>substrate</name>
    </ligand>
</feature>
<keyword evidence="5 11" id="KW-0032">Aminotransferase</keyword>
<dbReference type="CDD" id="cd00610">
    <property type="entry name" value="OAT_like"/>
    <property type="match status" value="1"/>
</dbReference>
<accession>A0A0B3W5C9</accession>
<dbReference type="NCBIfam" id="TIGR00508">
    <property type="entry name" value="bioA"/>
    <property type="match status" value="1"/>
</dbReference>
<comment type="subunit">
    <text evidence="3 11">Homodimer.</text>
</comment>
<evidence type="ECO:0000256" key="11">
    <source>
        <dbReference type="HAMAP-Rule" id="MF_00834"/>
    </source>
</evidence>
<dbReference type="OrthoDB" id="9801052at2"/>
<evidence type="ECO:0000256" key="9">
    <source>
        <dbReference type="ARBA" id="ARBA00022898"/>
    </source>
</evidence>
<organism evidence="12 13">
    <name type="scientific">Terrisporobacter othiniensis</name>
    <dbReference type="NCBI Taxonomy" id="1577792"/>
    <lineage>
        <taxon>Bacteria</taxon>
        <taxon>Bacillati</taxon>
        <taxon>Bacillota</taxon>
        <taxon>Clostridia</taxon>
        <taxon>Peptostreptococcales</taxon>
        <taxon>Peptostreptococcaceae</taxon>
        <taxon>Terrisporobacter</taxon>
    </lineage>
</organism>
<dbReference type="PROSITE" id="PS00600">
    <property type="entry name" value="AA_TRANSFER_CLASS_3"/>
    <property type="match status" value="1"/>
</dbReference>
<evidence type="ECO:0000256" key="10">
    <source>
        <dbReference type="ARBA" id="ARBA00060970"/>
    </source>
</evidence>
<dbReference type="InterPro" id="IPR005814">
    <property type="entry name" value="Aminotrans_3"/>
</dbReference>
<evidence type="ECO:0000313" key="13">
    <source>
        <dbReference type="Proteomes" id="UP000031189"/>
    </source>
</evidence>
<dbReference type="Gene3D" id="3.90.1150.10">
    <property type="entry name" value="Aspartate Aminotransferase, domain 1"/>
    <property type="match status" value="1"/>
</dbReference>
<dbReference type="RefSeq" id="WP_039679231.1">
    <property type="nucleotide sequence ID" value="NZ_JAXECK010000036.1"/>
</dbReference>
<feature type="binding site" evidence="11">
    <location>
        <position position="316"/>
    </location>
    <ligand>
        <name>substrate</name>
    </ligand>
</feature>
<dbReference type="UniPathway" id="UPA00078">
    <property type="reaction ID" value="UER00160"/>
</dbReference>
<feature type="binding site" evidence="11">
    <location>
        <position position="412"/>
    </location>
    <ligand>
        <name>substrate</name>
    </ligand>
</feature>
<keyword evidence="6 11" id="KW-0808">Transferase</keyword>
<dbReference type="Gene3D" id="3.40.640.10">
    <property type="entry name" value="Type I PLP-dependent aspartate aminotransferase-like (Major domain)"/>
    <property type="match status" value="1"/>
</dbReference>
<keyword evidence="7 11" id="KW-0949">S-adenosyl-L-methionine</keyword>
<evidence type="ECO:0000256" key="5">
    <source>
        <dbReference type="ARBA" id="ARBA00022576"/>
    </source>
</evidence>
<feature type="binding site" evidence="11">
    <location>
        <position position="281"/>
    </location>
    <ligand>
        <name>substrate</name>
    </ligand>
</feature>